<evidence type="ECO:0000256" key="1">
    <source>
        <dbReference type="SAM" id="MobiDB-lite"/>
    </source>
</evidence>
<evidence type="ECO:0000313" key="3">
    <source>
        <dbReference type="Proteomes" id="UP000178347"/>
    </source>
</evidence>
<feature type="compositionally biased region" description="Basic and acidic residues" evidence="1">
    <location>
        <begin position="26"/>
        <end position="40"/>
    </location>
</feature>
<sequence length="368" mass="40681">MGIGAQKGRKKRPATKDQVTNYHKIQLAEDQRTLPREEQTSRAVVAGTQVSAAEVGAANMGLAIERVRAGAPKERGEVVAGRIPAGQQDVRVQRPAHNRVQTREDELLGQEGDGLVVGRNGEPLKRSRKVEAAHRTVGHLGDDLLEPGRFHDRDLAGEIASAVVKESPTRELRLVRQFGDRDEDFHERPQIFDLELGQERGEVRAIENVGRQLVAPNPNANFLATREKTADFLCRGQSQSGVGRDEPCETGHTSRQVKPNEIALRPATLRRLQPEVAVGIRVRGYDASRDEATVAVKQLVDAFDHDCLLGTANDLDPHSQFTRLHPVPDLTTSKAIDHRQHFGGINALQELQHFVLHGTLLLGFKWPI</sequence>
<comment type="caution">
    <text evidence="2">The sequence shown here is derived from an EMBL/GenBank/DDBJ whole genome shotgun (WGS) entry which is preliminary data.</text>
</comment>
<proteinExistence type="predicted"/>
<feature type="region of interest" description="Disordered" evidence="1">
    <location>
        <begin position="1"/>
        <end position="41"/>
    </location>
</feature>
<organism evidence="2 3">
    <name type="scientific">Candidatus Magasanikbacteria bacterium RIFCSPLOWO2_12_FULL_43_12</name>
    <dbReference type="NCBI Taxonomy" id="1798692"/>
    <lineage>
        <taxon>Bacteria</taxon>
        <taxon>Candidatus Magasanikiibacteriota</taxon>
    </lineage>
</organism>
<accession>A0A1F6MQX4</accession>
<gene>
    <name evidence="2" type="ORF">A3G00_02115</name>
</gene>
<evidence type="ECO:0000313" key="2">
    <source>
        <dbReference type="EMBL" id="OGH74069.1"/>
    </source>
</evidence>
<protein>
    <submittedName>
        <fullName evidence="2">Uncharacterized protein</fullName>
    </submittedName>
</protein>
<dbReference type="Proteomes" id="UP000178347">
    <property type="component" value="Unassembled WGS sequence"/>
</dbReference>
<dbReference type="AlphaFoldDB" id="A0A1F6MQX4"/>
<feature type="region of interest" description="Disordered" evidence="1">
    <location>
        <begin position="238"/>
        <end position="259"/>
    </location>
</feature>
<name>A0A1F6MQX4_9BACT</name>
<reference evidence="2 3" key="1">
    <citation type="journal article" date="2016" name="Nat. Commun.">
        <title>Thousands of microbial genomes shed light on interconnected biogeochemical processes in an aquifer system.</title>
        <authorList>
            <person name="Anantharaman K."/>
            <person name="Brown C.T."/>
            <person name="Hug L.A."/>
            <person name="Sharon I."/>
            <person name="Castelle C.J."/>
            <person name="Probst A.J."/>
            <person name="Thomas B.C."/>
            <person name="Singh A."/>
            <person name="Wilkins M.J."/>
            <person name="Karaoz U."/>
            <person name="Brodie E.L."/>
            <person name="Williams K.H."/>
            <person name="Hubbard S.S."/>
            <person name="Banfield J.F."/>
        </authorList>
    </citation>
    <scope>NUCLEOTIDE SEQUENCE [LARGE SCALE GENOMIC DNA]</scope>
</reference>
<dbReference type="EMBL" id="MFQN01000029">
    <property type="protein sequence ID" value="OGH74069.1"/>
    <property type="molecule type" value="Genomic_DNA"/>
</dbReference>